<dbReference type="Pfam" id="PF25805">
    <property type="entry name" value="IQUB"/>
    <property type="match status" value="1"/>
</dbReference>
<reference evidence="3 4" key="1">
    <citation type="journal article" date="2018" name="BMC Genomics">
        <title>Genomic comparison of Trypanosoma conorhini and Trypanosoma rangeli to Trypanosoma cruzi strains of high and low virulence.</title>
        <authorList>
            <person name="Bradwell K.R."/>
            <person name="Koparde V.N."/>
            <person name="Matveyev A.V."/>
            <person name="Serrano M.G."/>
            <person name="Alves J.M."/>
            <person name="Parikh H."/>
            <person name="Huang B."/>
            <person name="Lee V."/>
            <person name="Espinosa-Alvarez O."/>
            <person name="Ortiz P.A."/>
            <person name="Costa-Martins A.G."/>
            <person name="Teixeira M.M."/>
            <person name="Buck G.A."/>
        </authorList>
    </citation>
    <scope>NUCLEOTIDE SEQUENCE [LARGE SCALE GENOMIC DNA]</scope>
    <source>
        <strain evidence="3 4">AM80</strain>
    </source>
</reference>
<accession>A0A3R7NC03</accession>
<evidence type="ECO:0000313" key="4">
    <source>
        <dbReference type="Proteomes" id="UP000283634"/>
    </source>
</evidence>
<dbReference type="PANTHER" id="PTHR21074:SF0">
    <property type="entry name" value="IQ AND UBIQUITIN-LIKE DOMAIN-CONTAINING PROTEIN"/>
    <property type="match status" value="1"/>
</dbReference>
<feature type="region of interest" description="Disordered" evidence="1">
    <location>
        <begin position="1"/>
        <end position="95"/>
    </location>
</feature>
<feature type="region of interest" description="Disordered" evidence="1">
    <location>
        <begin position="112"/>
        <end position="164"/>
    </location>
</feature>
<dbReference type="RefSeq" id="XP_029235726.1">
    <property type="nucleotide sequence ID" value="XM_029384436.1"/>
</dbReference>
<dbReference type="Proteomes" id="UP000283634">
    <property type="component" value="Unassembled WGS sequence"/>
</dbReference>
<keyword evidence="4" id="KW-1185">Reference proteome</keyword>
<dbReference type="OMA" id="KTQTYGV"/>
<dbReference type="InterPro" id="IPR037695">
    <property type="entry name" value="IQUB"/>
</dbReference>
<feature type="compositionally biased region" description="Low complexity" evidence="1">
    <location>
        <begin position="139"/>
        <end position="162"/>
    </location>
</feature>
<feature type="compositionally biased region" description="Basic and acidic residues" evidence="1">
    <location>
        <begin position="64"/>
        <end position="76"/>
    </location>
</feature>
<gene>
    <name evidence="3" type="ORF">TraAM80_07655</name>
</gene>
<protein>
    <submittedName>
        <fullName evidence="3">IQ and ubiquitin-like domain-containing protein</fullName>
    </submittedName>
</protein>
<dbReference type="OrthoDB" id="10265862at2759"/>
<dbReference type="InterPro" id="IPR057887">
    <property type="entry name" value="IQUB_helical"/>
</dbReference>
<dbReference type="EMBL" id="MKGL01000330">
    <property type="protein sequence ID" value="RNF00362.1"/>
    <property type="molecule type" value="Genomic_DNA"/>
</dbReference>
<dbReference type="AlphaFoldDB" id="A0A3R7NC03"/>
<evidence type="ECO:0000256" key="1">
    <source>
        <dbReference type="SAM" id="MobiDB-lite"/>
    </source>
</evidence>
<feature type="domain" description="IQ motif and ubiquitin-like" evidence="2">
    <location>
        <begin position="563"/>
        <end position="684"/>
    </location>
</feature>
<dbReference type="PANTHER" id="PTHR21074">
    <property type="entry name" value="IQ AND UBIQUITIN-LIKE DOMAIN-CONTAINING PROTEIN"/>
    <property type="match status" value="1"/>
</dbReference>
<sequence>MDANEGAPPSEPQGTPGPRAEDEQPEQQTGEEARPPHLEDMEEPNEESHALQPDAVVEEPVQQEEARESYEGETQKPELVGAEASPEKKPHEELEDLLAPVAAATTTVGEKEIMQPQQPSHGAQTEIGKDLPSSDISLPASPTAPTDPTAPTAPTGPTAPTTISSACSATDLEVPPGDYFVYTQNDVVIDATVYPIRFRTVVKAPGSSGDKIATRFVYEAIASRLGTHPEAIKVYCGDHRIRFGETIAFERAVPKETGRLWVDVHFAEDKIPPHLQKLRREDNLLQCPQLRARSADISPADLVAARRRGLAFDEAINEIRRKNKDSNIVSVAIVQEPSGTQMPFLGGYRLKKDPSRVFLHAATQLRSPGDRNLEDLQYGPLPRDGVSRRTQTYGVSRSCQTLRECSTQTARPDYEADDIYDETVVAKTYFSSVQLLALQTEKVVVLQKMYRKWRARKVYCELFGARQALLDRAAAQAAAEEAEKQRLEEFERRRRATPRTADDFATLRRELEAWRAAEAARILVDKSLSEVAKREALSDLTKKEVLLLQELETLRREVVQNRRTRRFEDILALMTSPKQCGVVSVITRAAERARELRELYLALAEVPSSVEARLDVLLHIKWTVKEFDSPLTQQIVELVDRESDLLQRGRTACSLKGLRARLEHLFKRFVATPEFNPAVDEVVTGPTLGTVHGGEAASTMAARRRLKPSNVV</sequence>
<name>A0A3R7NC03_TRYRA</name>
<dbReference type="GeneID" id="40331588"/>
<evidence type="ECO:0000313" key="3">
    <source>
        <dbReference type="EMBL" id="RNF00362.1"/>
    </source>
</evidence>
<evidence type="ECO:0000259" key="2">
    <source>
        <dbReference type="Pfam" id="PF25805"/>
    </source>
</evidence>
<proteinExistence type="predicted"/>
<comment type="caution">
    <text evidence="3">The sequence shown here is derived from an EMBL/GenBank/DDBJ whole genome shotgun (WGS) entry which is preliminary data.</text>
</comment>
<dbReference type="VEuPathDB" id="TriTrypDB:TRSC58_00140"/>
<organism evidence="3 4">
    <name type="scientific">Trypanosoma rangeli</name>
    <dbReference type="NCBI Taxonomy" id="5698"/>
    <lineage>
        <taxon>Eukaryota</taxon>
        <taxon>Discoba</taxon>
        <taxon>Euglenozoa</taxon>
        <taxon>Kinetoplastea</taxon>
        <taxon>Metakinetoplastina</taxon>
        <taxon>Trypanosomatida</taxon>
        <taxon>Trypanosomatidae</taxon>
        <taxon>Trypanosoma</taxon>
        <taxon>Herpetosoma</taxon>
    </lineage>
</organism>